<dbReference type="SMART" id="SM00028">
    <property type="entry name" value="TPR"/>
    <property type="match status" value="5"/>
</dbReference>
<organism evidence="2 3">
    <name type="scientific">Marinobacter mobilis</name>
    <dbReference type="NCBI Taxonomy" id="488533"/>
    <lineage>
        <taxon>Bacteria</taxon>
        <taxon>Pseudomonadati</taxon>
        <taxon>Pseudomonadota</taxon>
        <taxon>Gammaproteobacteria</taxon>
        <taxon>Pseudomonadales</taxon>
        <taxon>Marinobacteraceae</taxon>
        <taxon>Marinobacter</taxon>
    </lineage>
</organism>
<protein>
    <submittedName>
        <fullName evidence="2">Tetratricopeptide repeat-containing protein</fullName>
    </submittedName>
</protein>
<evidence type="ECO:0000313" key="3">
    <source>
        <dbReference type="Proteomes" id="UP000199675"/>
    </source>
</evidence>
<dbReference type="STRING" id="488533.SAMN04487960_103274"/>
<dbReference type="InterPro" id="IPR019734">
    <property type="entry name" value="TPR_rpt"/>
</dbReference>
<dbReference type="Proteomes" id="UP000199675">
    <property type="component" value="Unassembled WGS sequence"/>
</dbReference>
<sequence>MIRAGRGCGKGVWRLVLTVSVLLVSPVMQAQEAFQVTLNQDGETIADMRPVYLQFRAQALPDISPREVARRYQRLFEQSDEPEVRIDALNRLSNLQSLAEEDLHFSPDQEQAVYHEALGSYDEILARGAFQGRLDELLYQMAKAHAFVGQGQQSTARLKQLIGLYPDSPLIPEARFRVAEAAFTAGQFHEAEVLYREVLNEAVVSAPRAEQTLNDKARYMLGWAQYKQGAYRRAGESFLSVLDRQAQQTLGFTAIPATSLEMIDDTFRIIAIMAAKGGGIRIVDEWLAEGGGRSYVDLLYDRLADYYASTGHYLDAVAVAGGFIERYPSHPGVPSFLAQIVDVHLLAGDELRALQAREHYVTAYGADHLYQRLSESDQQRWQGFSRMVADHYYSDASRQSQASGRQTAPQVQRDYRKAAGYYAALAERIDAPGEVLRLAGDAALQGDDRPSANAYYQRAAYQSGPYQAAADAGWASLTLQREGLESKNEDRTVGAGGRLFITDLSGYADSTEKFAAAFPQDERLAKLHADVANRLFQAGDYGEADRFAQAAIALGQADVTTRYGSWLVSADAQLALRHYSAAENGWRQALTLAGQVVPAVAPEEQQRLVRQLAVSIYRQGEAAESAGAIDQAIAHYQRIESVAPGSDIAIKGRFDAANTLLQSQRWQSAINELHRFRNDYPNNTLTAQVSEKLVYAYQSSGQPVRAADELVGRASLNNHVRLRAAELYHAGGAIARRNTLYHAVLSTSGQASTAADHIQQQRIRHRLLQSEEASETLRADLVLRELGSDWHSAETLAWAAESAMSLGIGEAERFEAIRLTHPLARSLAEKQHAMDAAKQYFNQVAELTDGELYSESLFRRAELYRVMAADLMASSRPDGLSDLEAMQYDMLLEEQAFPFEELAIELHEQNHRQLERQYFDRWVQRSLDTLADLHPGRYARDLQWMSWGPDDGKGEDDA</sequence>
<accession>A0A1H2UZ12</accession>
<dbReference type="Gene3D" id="1.25.40.10">
    <property type="entry name" value="Tetratricopeptide repeat domain"/>
    <property type="match status" value="4"/>
</dbReference>
<gene>
    <name evidence="2" type="ORF">SAMN04487960_103274</name>
</gene>
<dbReference type="RefSeq" id="WP_091812093.1">
    <property type="nucleotide sequence ID" value="NZ_FNNE01000003.1"/>
</dbReference>
<dbReference type="EMBL" id="FNNE01000003">
    <property type="protein sequence ID" value="SDW61298.1"/>
    <property type="molecule type" value="Genomic_DNA"/>
</dbReference>
<reference evidence="2 3" key="1">
    <citation type="submission" date="2016-10" db="EMBL/GenBank/DDBJ databases">
        <authorList>
            <person name="de Groot N.N."/>
        </authorList>
    </citation>
    <scope>NUCLEOTIDE SEQUENCE [LARGE SCALE GENOMIC DNA]</scope>
    <source>
        <strain evidence="2 3">CGMCC 1.7059</strain>
    </source>
</reference>
<keyword evidence="1" id="KW-0732">Signal</keyword>
<keyword evidence="3" id="KW-1185">Reference proteome</keyword>
<evidence type="ECO:0000256" key="1">
    <source>
        <dbReference type="SAM" id="SignalP"/>
    </source>
</evidence>
<feature type="chain" id="PRO_5011552792" evidence="1">
    <location>
        <begin position="31"/>
        <end position="958"/>
    </location>
</feature>
<dbReference type="AlphaFoldDB" id="A0A1H2UZ12"/>
<dbReference type="OrthoDB" id="9806825at2"/>
<dbReference type="InterPro" id="IPR011990">
    <property type="entry name" value="TPR-like_helical_dom_sf"/>
</dbReference>
<name>A0A1H2UZ12_9GAMM</name>
<evidence type="ECO:0000313" key="2">
    <source>
        <dbReference type="EMBL" id="SDW61298.1"/>
    </source>
</evidence>
<dbReference type="SUPFAM" id="SSF48452">
    <property type="entry name" value="TPR-like"/>
    <property type="match status" value="2"/>
</dbReference>
<proteinExistence type="predicted"/>
<feature type="signal peptide" evidence="1">
    <location>
        <begin position="1"/>
        <end position="30"/>
    </location>
</feature>